<dbReference type="Proteomes" id="UP000799754">
    <property type="component" value="Unassembled WGS sequence"/>
</dbReference>
<name>A0ACB6S0M5_9PLEO</name>
<comment type="caution">
    <text evidence="1">The sequence shown here is derived from an EMBL/GenBank/DDBJ whole genome shotgun (WGS) entry which is preliminary data.</text>
</comment>
<accession>A0ACB6S0M5</accession>
<evidence type="ECO:0000313" key="1">
    <source>
        <dbReference type="EMBL" id="KAF2627493.1"/>
    </source>
</evidence>
<organism evidence="1 2">
    <name type="scientific">Macroventuria anomochaeta</name>
    <dbReference type="NCBI Taxonomy" id="301207"/>
    <lineage>
        <taxon>Eukaryota</taxon>
        <taxon>Fungi</taxon>
        <taxon>Dikarya</taxon>
        <taxon>Ascomycota</taxon>
        <taxon>Pezizomycotina</taxon>
        <taxon>Dothideomycetes</taxon>
        <taxon>Pleosporomycetidae</taxon>
        <taxon>Pleosporales</taxon>
        <taxon>Pleosporineae</taxon>
        <taxon>Didymellaceae</taxon>
        <taxon>Macroventuria</taxon>
    </lineage>
</organism>
<gene>
    <name evidence="1" type="ORF">BU25DRAFT_421506</name>
</gene>
<evidence type="ECO:0000313" key="2">
    <source>
        <dbReference type="Proteomes" id="UP000799754"/>
    </source>
</evidence>
<protein>
    <submittedName>
        <fullName evidence="1">Uncharacterized protein</fullName>
    </submittedName>
</protein>
<reference evidence="1" key="1">
    <citation type="journal article" date="2020" name="Stud. Mycol.">
        <title>101 Dothideomycetes genomes: a test case for predicting lifestyles and emergence of pathogens.</title>
        <authorList>
            <person name="Haridas S."/>
            <person name="Albert R."/>
            <person name="Binder M."/>
            <person name="Bloem J."/>
            <person name="Labutti K."/>
            <person name="Salamov A."/>
            <person name="Andreopoulos B."/>
            <person name="Baker S."/>
            <person name="Barry K."/>
            <person name="Bills G."/>
            <person name="Bluhm B."/>
            <person name="Cannon C."/>
            <person name="Castanera R."/>
            <person name="Culley D."/>
            <person name="Daum C."/>
            <person name="Ezra D."/>
            <person name="Gonzalez J."/>
            <person name="Henrissat B."/>
            <person name="Kuo A."/>
            <person name="Liang C."/>
            <person name="Lipzen A."/>
            <person name="Lutzoni F."/>
            <person name="Magnuson J."/>
            <person name="Mondo S."/>
            <person name="Nolan M."/>
            <person name="Ohm R."/>
            <person name="Pangilinan J."/>
            <person name="Park H.-J."/>
            <person name="Ramirez L."/>
            <person name="Alfaro M."/>
            <person name="Sun H."/>
            <person name="Tritt A."/>
            <person name="Yoshinaga Y."/>
            <person name="Zwiers L.-H."/>
            <person name="Turgeon B."/>
            <person name="Goodwin S."/>
            <person name="Spatafora J."/>
            <person name="Crous P."/>
            <person name="Grigoriev I."/>
        </authorList>
    </citation>
    <scope>NUCLEOTIDE SEQUENCE</scope>
    <source>
        <strain evidence="1">CBS 525.71</strain>
    </source>
</reference>
<dbReference type="EMBL" id="MU006716">
    <property type="protein sequence ID" value="KAF2627493.1"/>
    <property type="molecule type" value="Genomic_DNA"/>
</dbReference>
<keyword evidence="2" id="KW-1185">Reference proteome</keyword>
<proteinExistence type="predicted"/>
<sequence length="269" mass="30282">MESDDFSTAGILPDYSLPWNELLQRLVKFLLGEQTSIQTSDDREMVIINSTVLFLGHITTVDVIQHNKQMVGVILGVRADGQGKGVSKARWTLPISAKAVETGEIICVLGGASKPTIIRTCKDHFAIIMIATSPMEEPSGNRVSRSLEITQPKPEFPSDLLLIWDWENPTPESQALREYEDVVKREGCHPDYSKGSSEAHLDRATRIWKSAMFLEYVEECKKADERVQEATRPSKQSSMKWDQVPTRQSAVNTSIHRFHGLRSLGILRY</sequence>